<name>A0ABW3E305_9ACTN</name>
<accession>A0ABW3E305</accession>
<evidence type="ECO:0000313" key="3">
    <source>
        <dbReference type="Proteomes" id="UP001597024"/>
    </source>
</evidence>
<dbReference type="EMBL" id="JBHTHX010001748">
    <property type="protein sequence ID" value="MFD0889283.1"/>
    <property type="molecule type" value="Genomic_DNA"/>
</dbReference>
<gene>
    <name evidence="2" type="ORF">ACFQ08_32515</name>
</gene>
<keyword evidence="3" id="KW-1185">Reference proteome</keyword>
<evidence type="ECO:0000313" key="2">
    <source>
        <dbReference type="EMBL" id="MFD0889283.1"/>
    </source>
</evidence>
<organism evidence="2 3">
    <name type="scientific">Streptosporangium algeriense</name>
    <dbReference type="NCBI Taxonomy" id="1682748"/>
    <lineage>
        <taxon>Bacteria</taxon>
        <taxon>Bacillati</taxon>
        <taxon>Actinomycetota</taxon>
        <taxon>Actinomycetes</taxon>
        <taxon>Streptosporangiales</taxon>
        <taxon>Streptosporangiaceae</taxon>
        <taxon>Streptosporangium</taxon>
    </lineage>
</organism>
<dbReference type="Gene3D" id="3.50.50.60">
    <property type="entry name" value="FAD/NAD(P)-binding domain"/>
    <property type="match status" value="1"/>
</dbReference>
<proteinExistence type="predicted"/>
<feature type="non-terminal residue" evidence="2">
    <location>
        <position position="106"/>
    </location>
</feature>
<dbReference type="PANTHER" id="PTHR13847">
    <property type="entry name" value="SARCOSINE DEHYDROGENASE-RELATED"/>
    <property type="match status" value="1"/>
</dbReference>
<dbReference type="Proteomes" id="UP001597024">
    <property type="component" value="Unassembled WGS sequence"/>
</dbReference>
<feature type="domain" description="FAD dependent oxidoreductase" evidence="1">
    <location>
        <begin position="39"/>
        <end position="95"/>
    </location>
</feature>
<dbReference type="PANTHER" id="PTHR13847:SF285">
    <property type="entry name" value="FAD DEPENDENT OXIDOREDUCTASE DOMAIN-CONTAINING PROTEIN"/>
    <property type="match status" value="1"/>
</dbReference>
<dbReference type="Pfam" id="PF01266">
    <property type="entry name" value="DAO"/>
    <property type="match status" value="1"/>
</dbReference>
<evidence type="ECO:0000259" key="1">
    <source>
        <dbReference type="Pfam" id="PF01266"/>
    </source>
</evidence>
<protein>
    <submittedName>
        <fullName evidence="2">FAD-dependent oxidoreductase</fullName>
    </submittedName>
</protein>
<dbReference type="SUPFAM" id="SSF51905">
    <property type="entry name" value="FAD/NAD(P)-binding domain"/>
    <property type="match status" value="1"/>
</dbReference>
<comment type="caution">
    <text evidence="2">The sequence shown here is derived from an EMBL/GenBank/DDBJ whole genome shotgun (WGS) entry which is preliminary data.</text>
</comment>
<sequence>MSTRVPLSEDFVNGDVSFWYRSLGLPEAGVPLGGDRDADVAIVGAGYTGLWTAYYLKKARPELRVVVLEKEFAGYGASGRNGGWLVGELAGTPERYARTHGVEAAR</sequence>
<reference evidence="3" key="1">
    <citation type="journal article" date="2019" name="Int. J. Syst. Evol. Microbiol.">
        <title>The Global Catalogue of Microorganisms (GCM) 10K type strain sequencing project: providing services to taxonomists for standard genome sequencing and annotation.</title>
        <authorList>
            <consortium name="The Broad Institute Genomics Platform"/>
            <consortium name="The Broad Institute Genome Sequencing Center for Infectious Disease"/>
            <person name="Wu L."/>
            <person name="Ma J."/>
        </authorList>
    </citation>
    <scope>NUCLEOTIDE SEQUENCE [LARGE SCALE GENOMIC DNA]</scope>
    <source>
        <strain evidence="3">CCUG 62974</strain>
    </source>
</reference>
<dbReference type="InterPro" id="IPR036188">
    <property type="entry name" value="FAD/NAD-bd_sf"/>
</dbReference>
<dbReference type="InterPro" id="IPR006076">
    <property type="entry name" value="FAD-dep_OxRdtase"/>
</dbReference>